<name>A0A2R7Y7I9_9CREN</name>
<dbReference type="AlphaFoldDB" id="A0A2R7Y7I9"/>
<protein>
    <recommendedName>
        <fullName evidence="3">Transposase</fullName>
    </recommendedName>
</protein>
<gene>
    <name evidence="1" type="ORF">B7O98_03160</name>
</gene>
<sequence>MRTLEGYRVLTLKYPLDSYVKEFIYKYRVLASHIYWCKRLSIDPDSEVVNTLTRSVKSYWRDNLLDEGDPLYLFKNIERTPIPYKVILNIPLVDAIHERKGAYIRDGKLVLRLDKTREYPIPKRALRLLEKRLKESPDERYVRVLERNNELVVQIVLHKKNVVDVPEDPLLVVADINSDYGIVVHFWDGKLIKTIKLRPPNLSNKRVYTKRLMMLRDRLYNMGCLTERQINIYPVLIRRALSYSYKGWIQQSVARVVRKIRRIAKRHNKRPLIVIDIPEHTSLRDTRLQKTLLSFARSLKNILSWYGIYWIEERLYSSFCPKCGNKLTVYKKTKRTRIMICSKCSFKADRDEIPLYWALKTYKHLLRHK</sequence>
<organism evidence="1 2">
    <name type="scientific">Zestosphaera tikiterensis</name>
    <dbReference type="NCBI Taxonomy" id="1973259"/>
    <lineage>
        <taxon>Archaea</taxon>
        <taxon>Thermoproteota</taxon>
        <taxon>Thermoprotei</taxon>
        <taxon>Desulfurococcales</taxon>
        <taxon>Desulfurococcaceae</taxon>
        <taxon>Zestosphaera</taxon>
    </lineage>
</organism>
<comment type="caution">
    <text evidence="1">The sequence shown here is derived from an EMBL/GenBank/DDBJ whole genome shotgun (WGS) entry which is preliminary data.</text>
</comment>
<evidence type="ECO:0000313" key="1">
    <source>
        <dbReference type="EMBL" id="PUA33436.1"/>
    </source>
</evidence>
<evidence type="ECO:0008006" key="3">
    <source>
        <dbReference type="Google" id="ProtNLM"/>
    </source>
</evidence>
<dbReference type="EMBL" id="NBVN01000002">
    <property type="protein sequence ID" value="PUA33436.1"/>
    <property type="molecule type" value="Genomic_DNA"/>
</dbReference>
<evidence type="ECO:0000313" key="2">
    <source>
        <dbReference type="Proteomes" id="UP000244093"/>
    </source>
</evidence>
<dbReference type="SUPFAM" id="SSF51998">
    <property type="entry name" value="PFL-like glycyl radical enzymes"/>
    <property type="match status" value="1"/>
</dbReference>
<dbReference type="Proteomes" id="UP000244093">
    <property type="component" value="Unassembled WGS sequence"/>
</dbReference>
<proteinExistence type="predicted"/>
<accession>A0A2R7Y7I9</accession>
<reference evidence="1 2" key="1">
    <citation type="journal article" date="2018" name="Syst. Appl. Microbiol.">
        <title>A new symbiotic nanoarchaeote (Candidatus Nanoclepta minutus) and its host (Zestosphaera tikiterensis gen. nov., sp. nov.) from a New Zealand hot spring.</title>
        <authorList>
            <person name="St John E."/>
            <person name="Liu Y."/>
            <person name="Podar M."/>
            <person name="Stott M.B."/>
            <person name="Meneghin J."/>
            <person name="Chen Z."/>
            <person name="Lagutin K."/>
            <person name="Mitchell K."/>
            <person name="Reysenbach A.L."/>
        </authorList>
    </citation>
    <scope>NUCLEOTIDE SEQUENCE [LARGE SCALE GENOMIC DNA]</scope>
    <source>
        <strain evidence="1">NZ3</strain>
    </source>
</reference>